<dbReference type="GO" id="GO:0003700">
    <property type="term" value="F:DNA-binding transcription factor activity"/>
    <property type="evidence" value="ECO:0007669"/>
    <property type="project" value="InterPro"/>
</dbReference>
<evidence type="ECO:0000256" key="3">
    <source>
        <dbReference type="ARBA" id="ARBA00023163"/>
    </source>
</evidence>
<dbReference type="InterPro" id="IPR052158">
    <property type="entry name" value="INH-QAR"/>
</dbReference>
<reference evidence="5 6" key="1">
    <citation type="submission" date="2019-02" db="EMBL/GenBank/DDBJ databases">
        <title>Complete Genome Sequence of Desulfovibrio desulfuricans IC1, a Sulfonate Utilizing Anaerobe.</title>
        <authorList>
            <person name="Day L.A."/>
            <person name="De Leon K.B."/>
            <person name="Wall J.D."/>
        </authorList>
    </citation>
    <scope>NUCLEOTIDE SEQUENCE [LARGE SCALE GENOMIC DNA]</scope>
    <source>
        <strain evidence="5 6">IC1</strain>
    </source>
</reference>
<dbReference type="Pfam" id="PF12833">
    <property type="entry name" value="HTH_18"/>
    <property type="match status" value="1"/>
</dbReference>
<keyword evidence="3" id="KW-0804">Transcription</keyword>
<dbReference type="OrthoDB" id="9798003at2"/>
<evidence type="ECO:0000313" key="6">
    <source>
        <dbReference type="Proteomes" id="UP000297065"/>
    </source>
</evidence>
<keyword evidence="1" id="KW-0805">Transcription regulation</keyword>
<evidence type="ECO:0000256" key="2">
    <source>
        <dbReference type="ARBA" id="ARBA00023125"/>
    </source>
</evidence>
<dbReference type="InterPro" id="IPR018062">
    <property type="entry name" value="HTH_AraC-typ_CS"/>
</dbReference>
<dbReference type="GO" id="GO:0043565">
    <property type="term" value="F:sequence-specific DNA binding"/>
    <property type="evidence" value="ECO:0007669"/>
    <property type="project" value="InterPro"/>
</dbReference>
<sequence length="321" mass="34426">MKQNLVIFLYPGIVALDVTGPLEVFATATQLLKLGNRHNEGYMPAFAATRCGSVRSASGLSLIAEVTLGSTRPDILLVPGGPDAESAAEDPQVGRQVRAAAAQASRIAGVCTGAFVLAACGLLDGKRAATHWLAASRLAERYPQIQVEADAIFVRDGNTSTSGGVTAGIDLALDMVEEDYGGRLAGDVARMLLLYRRRPGNQSQYSAVLAAQAHAGRFAGLVQWMEANIDGDLTVERLAEVAHMSPRSFARVFPAETGSSPARFVEGLRLSRARELVESGVDSFAEVARLSGFGSEDRLRKTFARRLGLSPYQYRRHFFRG</sequence>
<dbReference type="PROSITE" id="PS00041">
    <property type="entry name" value="HTH_ARAC_FAMILY_1"/>
    <property type="match status" value="1"/>
</dbReference>
<evidence type="ECO:0000313" key="5">
    <source>
        <dbReference type="EMBL" id="QCC84691.1"/>
    </source>
</evidence>
<organism evidence="5 6">
    <name type="scientific">Desulfovibrio desulfuricans</name>
    <dbReference type="NCBI Taxonomy" id="876"/>
    <lineage>
        <taxon>Bacteria</taxon>
        <taxon>Pseudomonadati</taxon>
        <taxon>Thermodesulfobacteriota</taxon>
        <taxon>Desulfovibrionia</taxon>
        <taxon>Desulfovibrionales</taxon>
        <taxon>Desulfovibrionaceae</taxon>
        <taxon>Desulfovibrio</taxon>
    </lineage>
</organism>
<proteinExistence type="predicted"/>
<feature type="domain" description="HTH araC/xylS-type" evidence="4">
    <location>
        <begin position="219"/>
        <end position="317"/>
    </location>
</feature>
<dbReference type="InterPro" id="IPR018060">
    <property type="entry name" value="HTH_AraC"/>
</dbReference>
<dbReference type="Gene3D" id="3.40.50.880">
    <property type="match status" value="1"/>
</dbReference>
<dbReference type="Pfam" id="PF01965">
    <property type="entry name" value="DJ-1_PfpI"/>
    <property type="match status" value="1"/>
</dbReference>
<dbReference type="PANTHER" id="PTHR43130">
    <property type="entry name" value="ARAC-FAMILY TRANSCRIPTIONAL REGULATOR"/>
    <property type="match status" value="1"/>
</dbReference>
<keyword evidence="2" id="KW-0238">DNA-binding</keyword>
<dbReference type="PANTHER" id="PTHR43130:SF3">
    <property type="entry name" value="HTH-TYPE TRANSCRIPTIONAL REGULATOR RV1931C"/>
    <property type="match status" value="1"/>
</dbReference>
<protein>
    <submittedName>
        <fullName evidence="5">Helix-turn-helix domain-containing protein</fullName>
    </submittedName>
</protein>
<dbReference type="InterPro" id="IPR009057">
    <property type="entry name" value="Homeodomain-like_sf"/>
</dbReference>
<dbReference type="SUPFAM" id="SSF52317">
    <property type="entry name" value="Class I glutamine amidotransferase-like"/>
    <property type="match status" value="1"/>
</dbReference>
<dbReference type="AlphaFoldDB" id="A0A4P7UJH8"/>
<dbReference type="InterPro" id="IPR029062">
    <property type="entry name" value="Class_I_gatase-like"/>
</dbReference>
<dbReference type="EMBL" id="CP036295">
    <property type="protein sequence ID" value="QCC84691.1"/>
    <property type="molecule type" value="Genomic_DNA"/>
</dbReference>
<accession>A0A4P7UJH8</accession>
<dbReference type="Proteomes" id="UP000297065">
    <property type="component" value="Chromosome"/>
</dbReference>
<dbReference type="SUPFAM" id="SSF46689">
    <property type="entry name" value="Homeodomain-like"/>
    <property type="match status" value="2"/>
</dbReference>
<dbReference type="Gene3D" id="1.10.10.60">
    <property type="entry name" value="Homeodomain-like"/>
    <property type="match status" value="1"/>
</dbReference>
<dbReference type="SMART" id="SM00342">
    <property type="entry name" value="HTH_ARAC"/>
    <property type="match status" value="1"/>
</dbReference>
<name>A0A4P7UJH8_DESDE</name>
<evidence type="ECO:0000259" key="4">
    <source>
        <dbReference type="PROSITE" id="PS01124"/>
    </source>
</evidence>
<dbReference type="CDD" id="cd03137">
    <property type="entry name" value="GATase1_AraC_1"/>
    <property type="match status" value="1"/>
</dbReference>
<evidence type="ECO:0000256" key="1">
    <source>
        <dbReference type="ARBA" id="ARBA00023015"/>
    </source>
</evidence>
<dbReference type="PROSITE" id="PS01124">
    <property type="entry name" value="HTH_ARAC_FAMILY_2"/>
    <property type="match status" value="1"/>
</dbReference>
<dbReference type="InterPro" id="IPR002818">
    <property type="entry name" value="DJ-1/PfpI"/>
</dbReference>
<gene>
    <name evidence="5" type="ORF">DDIC_02120</name>
</gene>